<dbReference type="InterPro" id="IPR029069">
    <property type="entry name" value="HotDog_dom_sf"/>
</dbReference>
<comment type="similarity">
    <text evidence="1">Belongs to the C/M/P thioester hydrolase family.</text>
</comment>
<dbReference type="InterPro" id="IPR049449">
    <property type="entry name" value="TesB_ACOT8-like_N"/>
</dbReference>
<dbReference type="SUPFAM" id="SSF54637">
    <property type="entry name" value="Thioesterase/thiol ester dehydrase-isomerase"/>
    <property type="match status" value="2"/>
</dbReference>
<dbReference type="InterPro" id="IPR003703">
    <property type="entry name" value="Acyl_CoA_thio"/>
</dbReference>
<evidence type="ECO:0000259" key="4">
    <source>
        <dbReference type="Pfam" id="PF20789"/>
    </source>
</evidence>
<dbReference type="CDD" id="cd03445">
    <property type="entry name" value="Thioesterase_II_repeat2"/>
    <property type="match status" value="1"/>
</dbReference>
<dbReference type="CDD" id="cd03444">
    <property type="entry name" value="Thioesterase_II_repeat1"/>
    <property type="match status" value="1"/>
</dbReference>
<evidence type="ECO:0000313" key="5">
    <source>
        <dbReference type="EMBL" id="CCG83663.1"/>
    </source>
</evidence>
<keyword evidence="2" id="KW-0378">Hydrolase</keyword>
<dbReference type="STRING" id="1097556.R4XK23"/>
<dbReference type="InterPro" id="IPR042171">
    <property type="entry name" value="Acyl-CoA_hotdog"/>
</dbReference>
<reference evidence="5 6" key="1">
    <citation type="journal article" date="2013" name="MBio">
        <title>Genome sequencing of the plant pathogen Taphrina deformans, the causal agent of peach leaf curl.</title>
        <authorList>
            <person name="Cisse O.H."/>
            <person name="Almeida J.M.G.C.F."/>
            <person name="Fonseca A."/>
            <person name="Kumar A.A."/>
            <person name="Salojaervi J."/>
            <person name="Overmyer K."/>
            <person name="Hauser P.M."/>
            <person name="Pagni M."/>
        </authorList>
    </citation>
    <scope>NUCLEOTIDE SEQUENCE [LARGE SCALE GENOMIC DNA]</scope>
    <source>
        <strain evidence="6">PYCC 5710 / ATCC 11124 / CBS 356.35 / IMI 108563 / JCM 9778 / NBRC 8474</strain>
    </source>
</reference>
<sequence>MAAELSPIEKNLELEELDYDIYRSARELWRPKHARGIFGGAVIAQALSAASRTVPEGFNVHSLHSYFVLKGDETRPVVYHVERARQRNRAIFTMTCSFQKPESSALQHQAAMPRAVMGPEELPSDADIIASGDAGKFVLSPRVRETLLHNVEISPTESRRVPTGSSGKPAHEKRQAFWVRAKGHIQGNGHMHAMALSYFSDSWFLSTSLRVNSLSPAKVSMMASLDHTIYFHKPCKADEWLYFEMESPWSGGGRGFNIGRVFTRSGELVAECIQEGLIRLKPEQGTAKL</sequence>
<dbReference type="OrthoDB" id="68328at2759"/>
<dbReference type="Pfam" id="PF13622">
    <property type="entry name" value="4HBT_3"/>
    <property type="match status" value="1"/>
</dbReference>
<evidence type="ECO:0000259" key="3">
    <source>
        <dbReference type="Pfam" id="PF13622"/>
    </source>
</evidence>
<organism evidence="5 6">
    <name type="scientific">Taphrina deformans (strain PYCC 5710 / ATCC 11124 / CBS 356.35 / IMI 108563 / JCM 9778 / NBRC 8474)</name>
    <name type="common">Peach leaf curl fungus</name>
    <name type="synonym">Lalaria deformans</name>
    <dbReference type="NCBI Taxonomy" id="1097556"/>
    <lineage>
        <taxon>Eukaryota</taxon>
        <taxon>Fungi</taxon>
        <taxon>Dikarya</taxon>
        <taxon>Ascomycota</taxon>
        <taxon>Taphrinomycotina</taxon>
        <taxon>Taphrinomycetes</taxon>
        <taxon>Taphrinales</taxon>
        <taxon>Taphrinaceae</taxon>
        <taxon>Taphrina</taxon>
    </lineage>
</organism>
<evidence type="ECO:0008006" key="7">
    <source>
        <dbReference type="Google" id="ProtNLM"/>
    </source>
</evidence>
<comment type="caution">
    <text evidence="5">The sequence shown here is derived from an EMBL/GenBank/DDBJ whole genome shotgun (WGS) entry which is preliminary data.</text>
</comment>
<protein>
    <recommendedName>
        <fullName evidence="7">Acyl-CoA thioesterase II</fullName>
    </recommendedName>
</protein>
<dbReference type="Pfam" id="PF20789">
    <property type="entry name" value="4HBT_3C"/>
    <property type="match status" value="1"/>
</dbReference>
<evidence type="ECO:0000313" key="6">
    <source>
        <dbReference type="Proteomes" id="UP000013776"/>
    </source>
</evidence>
<dbReference type="GO" id="GO:0047617">
    <property type="term" value="F:fatty acyl-CoA hydrolase activity"/>
    <property type="evidence" value="ECO:0007669"/>
    <property type="project" value="InterPro"/>
</dbReference>
<accession>R4XK23</accession>
<name>R4XK23_TAPDE</name>
<dbReference type="GO" id="GO:0009062">
    <property type="term" value="P:fatty acid catabolic process"/>
    <property type="evidence" value="ECO:0007669"/>
    <property type="project" value="TreeGrafter"/>
</dbReference>
<feature type="domain" description="Acyl-CoA thioesterase-like C-terminal" evidence="4">
    <location>
        <begin position="147"/>
        <end position="278"/>
    </location>
</feature>
<dbReference type="PANTHER" id="PTHR11066">
    <property type="entry name" value="ACYL-COA THIOESTERASE"/>
    <property type="match status" value="1"/>
</dbReference>
<dbReference type="GO" id="GO:0006637">
    <property type="term" value="P:acyl-CoA metabolic process"/>
    <property type="evidence" value="ECO:0007669"/>
    <property type="project" value="InterPro"/>
</dbReference>
<dbReference type="Proteomes" id="UP000013776">
    <property type="component" value="Unassembled WGS sequence"/>
</dbReference>
<dbReference type="EMBL" id="CAHR02000166">
    <property type="protein sequence ID" value="CCG83663.1"/>
    <property type="molecule type" value="Genomic_DNA"/>
</dbReference>
<dbReference type="eggNOG" id="KOG3016">
    <property type="taxonomic scope" value="Eukaryota"/>
</dbReference>
<evidence type="ECO:0000256" key="2">
    <source>
        <dbReference type="ARBA" id="ARBA00022801"/>
    </source>
</evidence>
<proteinExistence type="inferred from homology"/>
<evidence type="ECO:0000256" key="1">
    <source>
        <dbReference type="ARBA" id="ARBA00006538"/>
    </source>
</evidence>
<gene>
    <name evidence="5" type="ORF">TAPDE_003992</name>
</gene>
<dbReference type="GO" id="GO:0005782">
    <property type="term" value="C:peroxisomal matrix"/>
    <property type="evidence" value="ECO:0007669"/>
    <property type="project" value="UniProtKB-SubCell"/>
</dbReference>
<dbReference type="PANTHER" id="PTHR11066:SF34">
    <property type="entry name" value="ACYL-COENZYME A THIOESTERASE 8"/>
    <property type="match status" value="1"/>
</dbReference>
<dbReference type="InterPro" id="IPR049450">
    <property type="entry name" value="ACOT8-like_C"/>
</dbReference>
<dbReference type="AlphaFoldDB" id="R4XK23"/>
<feature type="domain" description="Acyl-CoA thioesterase-like N-terminal HotDog" evidence="3">
    <location>
        <begin position="31"/>
        <end position="86"/>
    </location>
</feature>
<dbReference type="Gene3D" id="2.40.160.210">
    <property type="entry name" value="Acyl-CoA thioesterase, double hotdog domain"/>
    <property type="match status" value="1"/>
</dbReference>
<keyword evidence="6" id="KW-1185">Reference proteome</keyword>